<dbReference type="GO" id="GO:0016491">
    <property type="term" value="F:oxidoreductase activity"/>
    <property type="evidence" value="ECO:0007669"/>
    <property type="project" value="UniProtKB-KW"/>
</dbReference>
<evidence type="ECO:0000256" key="2">
    <source>
        <dbReference type="ARBA" id="ARBA00022630"/>
    </source>
</evidence>
<dbReference type="GO" id="GO:0097237">
    <property type="term" value="P:cellular response to toxic substance"/>
    <property type="evidence" value="ECO:0007669"/>
    <property type="project" value="UniProtKB-ARBA"/>
</dbReference>
<evidence type="ECO:0000256" key="3">
    <source>
        <dbReference type="ARBA" id="ARBA00023002"/>
    </source>
</evidence>
<dbReference type="InterPro" id="IPR036188">
    <property type="entry name" value="FAD/NAD-bd_sf"/>
</dbReference>
<dbReference type="Proteomes" id="UP000215453">
    <property type="component" value="Chromosome 5"/>
</dbReference>
<evidence type="ECO:0000313" key="6">
    <source>
        <dbReference type="Proteomes" id="UP000215453"/>
    </source>
</evidence>
<dbReference type="Pfam" id="PF07992">
    <property type="entry name" value="Pyr_redox_2"/>
    <property type="match status" value="1"/>
</dbReference>
<dbReference type="InterPro" id="IPR023753">
    <property type="entry name" value="FAD/NAD-binding_dom"/>
</dbReference>
<comment type="similarity">
    <text evidence="1">Belongs to the class-II pyridine nucleotide-disulfide oxidoreductase family.</text>
</comment>
<proteinExistence type="inferred from homology"/>
<organism evidence="5 6">
    <name type="scientific">Zymoseptoria tritici ST99CH_1A5</name>
    <dbReference type="NCBI Taxonomy" id="1276529"/>
    <lineage>
        <taxon>Eukaryota</taxon>
        <taxon>Fungi</taxon>
        <taxon>Dikarya</taxon>
        <taxon>Ascomycota</taxon>
        <taxon>Pezizomycotina</taxon>
        <taxon>Dothideomycetes</taxon>
        <taxon>Dothideomycetidae</taxon>
        <taxon>Mycosphaerellales</taxon>
        <taxon>Mycosphaerellaceae</taxon>
        <taxon>Zymoseptoria</taxon>
    </lineage>
</organism>
<dbReference type="PRINTS" id="PR00469">
    <property type="entry name" value="PNDRDTASEII"/>
</dbReference>
<reference evidence="5 6" key="1">
    <citation type="submission" date="2016-10" db="EMBL/GenBank/DDBJ databases">
        <authorList>
            <person name="Varghese N."/>
        </authorList>
    </citation>
    <scope>NUCLEOTIDE SEQUENCE [LARGE SCALE GENOMIC DNA]</scope>
</reference>
<accession>A0A1Y6LKL4</accession>
<sequence>MGSAAPALIDVLIIGGGPAGLAVATGLARQLYTAVVFDSGVYRNARTNHMHNVVTWDHRDPADFRAKARADLLARYETIRIEESKIESIRRNGDGRFEAIDGKGNVWTGKKLALAVGMEDVYPDIPGYDDVWARGVYHCLFCDGYEDRGVESAGILALGELGTLRPAVQTARMAKRLTSSVTIYTDGDSELESQIRNVLGSQNLQRVGTSEGSPLVGTNSPRGHVWNRIGLPPCNQVINLRQGLNGDPSDVPTRCKPKINGPFVEQLGLELADTAVIKTSSPWYETSVPGVFAVLTPRMSMGAFAAAGLARQLGAE</sequence>
<feature type="domain" description="FAD/NAD(P)-binding" evidence="4">
    <location>
        <begin position="10"/>
        <end position="144"/>
    </location>
</feature>
<evidence type="ECO:0000259" key="4">
    <source>
        <dbReference type="Pfam" id="PF07992"/>
    </source>
</evidence>
<dbReference type="Gene3D" id="3.50.50.60">
    <property type="entry name" value="FAD/NAD(P)-binding domain"/>
    <property type="match status" value="2"/>
</dbReference>
<dbReference type="PRINTS" id="PR00368">
    <property type="entry name" value="FADPNR"/>
</dbReference>
<keyword evidence="2" id="KW-0285">Flavoprotein</keyword>
<evidence type="ECO:0000256" key="1">
    <source>
        <dbReference type="ARBA" id="ARBA00009333"/>
    </source>
</evidence>
<name>A0A1Y6LKL4_ZYMTR</name>
<protein>
    <recommendedName>
        <fullName evidence="4">FAD/NAD(P)-binding domain-containing protein</fullName>
    </recommendedName>
</protein>
<dbReference type="SUPFAM" id="SSF51905">
    <property type="entry name" value="FAD/NAD(P)-binding domain"/>
    <property type="match status" value="1"/>
</dbReference>
<dbReference type="EMBL" id="LT882680">
    <property type="protein sequence ID" value="SMY25004.1"/>
    <property type="molecule type" value="Genomic_DNA"/>
</dbReference>
<dbReference type="InterPro" id="IPR050097">
    <property type="entry name" value="Ferredoxin-NADP_redctase_2"/>
</dbReference>
<gene>
    <name evidence="5" type="ORF">ZT1A5_G6446</name>
</gene>
<dbReference type="PANTHER" id="PTHR48105">
    <property type="entry name" value="THIOREDOXIN REDUCTASE 1-RELATED-RELATED"/>
    <property type="match status" value="1"/>
</dbReference>
<evidence type="ECO:0000313" key="5">
    <source>
        <dbReference type="EMBL" id="SMY25004.1"/>
    </source>
</evidence>
<dbReference type="AlphaFoldDB" id="A0A1Y6LKL4"/>
<keyword evidence="3" id="KW-0560">Oxidoreductase</keyword>